<keyword evidence="3 5" id="KW-0533">Nickel</keyword>
<keyword evidence="4 5" id="KW-0143">Chaperone</keyword>
<dbReference type="Gene3D" id="2.60.260.20">
    <property type="entry name" value="Urease metallochaperone UreE, N-terminal domain"/>
    <property type="match status" value="1"/>
</dbReference>
<proteinExistence type="inferred from homology"/>
<protein>
    <recommendedName>
        <fullName evidence="5">Urease accessory protein UreE</fullName>
    </recommendedName>
</protein>
<evidence type="ECO:0000313" key="8">
    <source>
        <dbReference type="Proteomes" id="UP000077355"/>
    </source>
</evidence>
<gene>
    <name evidence="5 7" type="primary">ureE</name>
    <name evidence="7" type="ORF">PBAT_03660</name>
</gene>
<dbReference type="OrthoDB" id="9810882at2"/>
<dbReference type="SUPFAM" id="SSF69737">
    <property type="entry name" value="Urease metallochaperone UreE, C-terminal domain"/>
    <property type="match status" value="1"/>
</dbReference>
<reference evidence="7 8" key="1">
    <citation type="submission" date="2016-03" db="EMBL/GenBank/DDBJ databases">
        <title>Draft genome sequence of Paenibacillus antarcticus CECT 5836.</title>
        <authorList>
            <person name="Shin S.-K."/>
            <person name="Yi H."/>
        </authorList>
    </citation>
    <scope>NUCLEOTIDE SEQUENCE [LARGE SCALE GENOMIC DNA]</scope>
    <source>
        <strain evidence="7 8">CECT 5836</strain>
    </source>
</reference>
<dbReference type="RefSeq" id="WP_068646681.1">
    <property type="nucleotide sequence ID" value="NZ_CP043611.1"/>
</dbReference>
<dbReference type="EMBL" id="LVJI01000002">
    <property type="protein sequence ID" value="OAB47983.1"/>
    <property type="molecule type" value="Genomic_DNA"/>
</dbReference>
<comment type="function">
    <text evidence="5">Involved in urease metallocenter assembly. Binds nickel. Probably functions as a nickel donor during metallocenter assembly.</text>
</comment>
<organism evidence="7 8">
    <name type="scientific">Paenibacillus antarcticus</name>
    <dbReference type="NCBI Taxonomy" id="253703"/>
    <lineage>
        <taxon>Bacteria</taxon>
        <taxon>Bacillati</taxon>
        <taxon>Bacillota</taxon>
        <taxon>Bacilli</taxon>
        <taxon>Bacillales</taxon>
        <taxon>Paenibacillaceae</taxon>
        <taxon>Paenibacillus</taxon>
    </lineage>
</organism>
<dbReference type="GO" id="GO:0006457">
    <property type="term" value="P:protein folding"/>
    <property type="evidence" value="ECO:0007669"/>
    <property type="project" value="InterPro"/>
</dbReference>
<dbReference type="SUPFAM" id="SSF69287">
    <property type="entry name" value="Urease metallochaperone UreE, N-terminal domain"/>
    <property type="match status" value="1"/>
</dbReference>
<evidence type="ECO:0000256" key="3">
    <source>
        <dbReference type="ARBA" id="ARBA00022596"/>
    </source>
</evidence>
<comment type="caution">
    <text evidence="7">The sequence shown here is derived from an EMBL/GenBank/DDBJ whole genome shotgun (WGS) entry which is preliminary data.</text>
</comment>
<dbReference type="GO" id="GO:0005737">
    <property type="term" value="C:cytoplasm"/>
    <property type="evidence" value="ECO:0007669"/>
    <property type="project" value="UniProtKB-SubCell"/>
</dbReference>
<accession>A0A168QN39</accession>
<dbReference type="InterPro" id="IPR004029">
    <property type="entry name" value="UreE_N"/>
</dbReference>
<sequence length="151" mass="17482">MIIEQIVTHIGQLASTERENRHLEKVYLPSDDLVKRIQRVVTDHGRELGISLRQPIDLSHGDVLYMDNDNLIVVEVLPEDILVIHPRSMKEMGDIAHKLGNRHLPAQFEREQMLVQYDYLVEEMLSHLGIPHTHEKKKVSQPFRHVGHSHG</sequence>
<feature type="domain" description="UreE urease accessory N-terminal" evidence="6">
    <location>
        <begin position="6"/>
        <end position="72"/>
    </location>
</feature>
<dbReference type="AlphaFoldDB" id="A0A168QN39"/>
<evidence type="ECO:0000313" key="7">
    <source>
        <dbReference type="EMBL" id="OAB47983.1"/>
    </source>
</evidence>
<dbReference type="Pfam" id="PF05194">
    <property type="entry name" value="UreE_C"/>
    <property type="match status" value="1"/>
</dbReference>
<dbReference type="InterPro" id="IPR036118">
    <property type="entry name" value="UreE_N_sf"/>
</dbReference>
<dbReference type="Pfam" id="PF02814">
    <property type="entry name" value="UreE_N"/>
    <property type="match status" value="1"/>
</dbReference>
<dbReference type="InterPro" id="IPR012406">
    <property type="entry name" value="UreE"/>
</dbReference>
<dbReference type="InterPro" id="IPR007864">
    <property type="entry name" value="UreE_C_dom"/>
</dbReference>
<dbReference type="Gene3D" id="3.30.70.790">
    <property type="entry name" value="UreE, C-terminal domain"/>
    <property type="match status" value="1"/>
</dbReference>
<dbReference type="HAMAP" id="MF_00822">
    <property type="entry name" value="UreE"/>
    <property type="match status" value="1"/>
</dbReference>
<dbReference type="SMART" id="SM00988">
    <property type="entry name" value="UreE_N"/>
    <property type="match status" value="1"/>
</dbReference>
<dbReference type="GO" id="GO:0016151">
    <property type="term" value="F:nickel cation binding"/>
    <property type="evidence" value="ECO:0007669"/>
    <property type="project" value="UniProtKB-UniRule"/>
</dbReference>
<keyword evidence="2 5" id="KW-0963">Cytoplasm</keyword>
<comment type="subcellular location">
    <subcellularLocation>
        <location evidence="1 5">Cytoplasm</location>
    </subcellularLocation>
</comment>
<dbReference type="GO" id="GO:0051082">
    <property type="term" value="F:unfolded protein binding"/>
    <property type="evidence" value="ECO:0007669"/>
    <property type="project" value="UniProtKB-UniRule"/>
</dbReference>
<name>A0A168QN39_9BACL</name>
<evidence type="ECO:0000256" key="2">
    <source>
        <dbReference type="ARBA" id="ARBA00022490"/>
    </source>
</evidence>
<evidence type="ECO:0000256" key="5">
    <source>
        <dbReference type="HAMAP-Rule" id="MF_00822"/>
    </source>
</evidence>
<evidence type="ECO:0000256" key="1">
    <source>
        <dbReference type="ARBA" id="ARBA00004496"/>
    </source>
</evidence>
<dbReference type="GO" id="GO:0019627">
    <property type="term" value="P:urea metabolic process"/>
    <property type="evidence" value="ECO:0007669"/>
    <property type="project" value="InterPro"/>
</dbReference>
<keyword evidence="8" id="KW-1185">Reference proteome</keyword>
<dbReference type="NCBIfam" id="NF009755">
    <property type="entry name" value="PRK13261.2-1"/>
    <property type="match status" value="1"/>
</dbReference>
<evidence type="ECO:0000256" key="4">
    <source>
        <dbReference type="ARBA" id="ARBA00023186"/>
    </source>
</evidence>
<dbReference type="GO" id="GO:0065003">
    <property type="term" value="P:protein-containing complex assembly"/>
    <property type="evidence" value="ECO:0007669"/>
    <property type="project" value="InterPro"/>
</dbReference>
<evidence type="ECO:0000259" key="6">
    <source>
        <dbReference type="SMART" id="SM00988"/>
    </source>
</evidence>
<dbReference type="Proteomes" id="UP000077355">
    <property type="component" value="Unassembled WGS sequence"/>
</dbReference>
<comment type="similarity">
    <text evidence="5">Belongs to the UreE family.</text>
</comment>
<dbReference type="PIRSF" id="PIRSF036402">
    <property type="entry name" value="Ureas_acces_UreE"/>
    <property type="match status" value="1"/>
</dbReference>
<dbReference type="CDD" id="cd00571">
    <property type="entry name" value="UreE"/>
    <property type="match status" value="1"/>
</dbReference>